<protein>
    <recommendedName>
        <fullName evidence="7">Xylanolytic transcriptional activator regulatory domain-containing protein</fullName>
    </recommendedName>
</protein>
<dbReference type="GO" id="GO:0045944">
    <property type="term" value="P:positive regulation of transcription by RNA polymerase II"/>
    <property type="evidence" value="ECO:0007669"/>
    <property type="project" value="TreeGrafter"/>
</dbReference>
<name>A0A9W9TCY1_PENCI</name>
<keyword evidence="5" id="KW-0539">Nucleus</keyword>
<dbReference type="Pfam" id="PF04082">
    <property type="entry name" value="Fungal_trans"/>
    <property type="match status" value="1"/>
</dbReference>
<evidence type="ECO:0000256" key="6">
    <source>
        <dbReference type="SAM" id="MobiDB-lite"/>
    </source>
</evidence>
<dbReference type="SMART" id="SM00906">
    <property type="entry name" value="Fungal_trans"/>
    <property type="match status" value="1"/>
</dbReference>
<evidence type="ECO:0000313" key="9">
    <source>
        <dbReference type="Proteomes" id="UP001147733"/>
    </source>
</evidence>
<dbReference type="GO" id="GO:0008270">
    <property type="term" value="F:zinc ion binding"/>
    <property type="evidence" value="ECO:0007669"/>
    <property type="project" value="InterPro"/>
</dbReference>
<organism evidence="8 9">
    <name type="scientific">Penicillium citrinum</name>
    <dbReference type="NCBI Taxonomy" id="5077"/>
    <lineage>
        <taxon>Eukaryota</taxon>
        <taxon>Fungi</taxon>
        <taxon>Dikarya</taxon>
        <taxon>Ascomycota</taxon>
        <taxon>Pezizomycotina</taxon>
        <taxon>Eurotiomycetes</taxon>
        <taxon>Eurotiomycetidae</taxon>
        <taxon>Eurotiales</taxon>
        <taxon>Aspergillaceae</taxon>
        <taxon>Penicillium</taxon>
    </lineage>
</organism>
<keyword evidence="4" id="KW-0804">Transcription</keyword>
<evidence type="ECO:0000256" key="4">
    <source>
        <dbReference type="ARBA" id="ARBA00023163"/>
    </source>
</evidence>
<keyword evidence="9" id="KW-1185">Reference proteome</keyword>
<evidence type="ECO:0000256" key="1">
    <source>
        <dbReference type="ARBA" id="ARBA00004123"/>
    </source>
</evidence>
<dbReference type="InterPro" id="IPR051711">
    <property type="entry name" value="Stress_Response_Reg"/>
</dbReference>
<dbReference type="RefSeq" id="XP_056495458.1">
    <property type="nucleotide sequence ID" value="XM_056650394.1"/>
</dbReference>
<feature type="region of interest" description="Disordered" evidence="6">
    <location>
        <begin position="33"/>
        <end position="52"/>
    </location>
</feature>
<keyword evidence="2" id="KW-0805">Transcription regulation</keyword>
<evidence type="ECO:0000259" key="7">
    <source>
        <dbReference type="SMART" id="SM00906"/>
    </source>
</evidence>
<gene>
    <name evidence="8" type="ORF">N7469_011489</name>
</gene>
<sequence>MDQERILDLQSPQSPAEEEWEKLQATTLKQCLTPTERQSQAASTGQLHASDNDSILKEPIISEAPDSVPSLQGQRILDGSSHKPIYVLGDEKRTINSQVQEAEETDLEGHYVGPSSGVSFLLRVQKRLSDNLKKTSSELIFNFGDAPLPDYDHQFLVLPPIDEALILVNRYFEFSFPTHRFLHQATVEQWVHTFYFDLQGANKTIDRAMKAVILMVMAQGKQYTSGMESTAGQSVNSNAYFAACENHLSQEKGPVNLISIQARLAQCFYLLSESRMNHCWSLFGTTARLAHAIGLNRRRRREVVTNHIDEECRRRVFWCAYSLDNYLSAALGRPKIFHDEDVDQDFPTCANDSQILPNAILPPNSPRQSLMLASICHAKLSRLISGILRELYGIQQKSLSTQTDIARKYEFELSEWRARIATFLDTPNIELLQITFQRQCSVLNLAYEHAQILLYRPFLLQNLASLGRERSASHSNLQDAIANNVEKCIQAALRTVEMFQKLCQTRRMYNSFWVGFFRTEYLDIGLTPHGLQFTHYNVFCAIVVLYVYIIQNWSDPDREYSRYLQVGEGAQLELAKCGTQSSFAQRYVVVLEELRKEAHKITNQYAGDGDFLGIPSPSAGITETVTQQHQGRGTEYNSQAQGHQDLNGWLSELAQDTSPPSCLAGMTGWGDFDSFVLTGLGDLSHLLPGGYS</sequence>
<accession>A0A9W9TCY1</accession>
<proteinExistence type="predicted"/>
<dbReference type="EMBL" id="JAPQKT010000010">
    <property type="protein sequence ID" value="KAJ5217864.1"/>
    <property type="molecule type" value="Genomic_DNA"/>
</dbReference>
<dbReference type="OrthoDB" id="4456959at2759"/>
<evidence type="ECO:0000313" key="8">
    <source>
        <dbReference type="EMBL" id="KAJ5217864.1"/>
    </source>
</evidence>
<evidence type="ECO:0000256" key="5">
    <source>
        <dbReference type="ARBA" id="ARBA00023242"/>
    </source>
</evidence>
<feature type="domain" description="Xylanolytic transcriptional activator regulatory" evidence="7">
    <location>
        <begin position="279"/>
        <end position="353"/>
    </location>
</feature>
<dbReference type="Proteomes" id="UP001147733">
    <property type="component" value="Unassembled WGS sequence"/>
</dbReference>
<evidence type="ECO:0000256" key="2">
    <source>
        <dbReference type="ARBA" id="ARBA00023015"/>
    </source>
</evidence>
<feature type="region of interest" description="Disordered" evidence="6">
    <location>
        <begin position="1"/>
        <end position="22"/>
    </location>
</feature>
<dbReference type="CDD" id="cd12148">
    <property type="entry name" value="fungal_TF_MHR"/>
    <property type="match status" value="1"/>
</dbReference>
<comment type="subcellular location">
    <subcellularLocation>
        <location evidence="1">Nucleus</location>
    </subcellularLocation>
</comment>
<dbReference type="AlphaFoldDB" id="A0A9W9TCY1"/>
<dbReference type="InterPro" id="IPR007219">
    <property type="entry name" value="XnlR_reg_dom"/>
</dbReference>
<keyword evidence="3" id="KW-0238">DNA-binding</keyword>
<reference evidence="8" key="2">
    <citation type="journal article" date="2023" name="IMA Fungus">
        <title>Comparative genomic study of the Penicillium genus elucidates a diverse pangenome and 15 lateral gene transfer events.</title>
        <authorList>
            <person name="Petersen C."/>
            <person name="Sorensen T."/>
            <person name="Nielsen M.R."/>
            <person name="Sondergaard T.E."/>
            <person name="Sorensen J.L."/>
            <person name="Fitzpatrick D.A."/>
            <person name="Frisvad J.C."/>
            <person name="Nielsen K.L."/>
        </authorList>
    </citation>
    <scope>NUCLEOTIDE SEQUENCE</scope>
    <source>
        <strain evidence="8">IBT 23319</strain>
    </source>
</reference>
<dbReference type="PANTHER" id="PTHR47540:SF3">
    <property type="entry name" value="ZN(II)2CYS6 TRANSCRIPTION FACTOR (EUROFUNG)"/>
    <property type="match status" value="1"/>
</dbReference>
<dbReference type="GO" id="GO:0043565">
    <property type="term" value="F:sequence-specific DNA binding"/>
    <property type="evidence" value="ECO:0007669"/>
    <property type="project" value="TreeGrafter"/>
</dbReference>
<dbReference type="GO" id="GO:0006351">
    <property type="term" value="P:DNA-templated transcription"/>
    <property type="evidence" value="ECO:0007669"/>
    <property type="project" value="InterPro"/>
</dbReference>
<comment type="caution">
    <text evidence="8">The sequence shown here is derived from an EMBL/GenBank/DDBJ whole genome shotgun (WGS) entry which is preliminary data.</text>
</comment>
<evidence type="ECO:0000256" key="3">
    <source>
        <dbReference type="ARBA" id="ARBA00023125"/>
    </source>
</evidence>
<dbReference type="PANTHER" id="PTHR47540">
    <property type="entry name" value="THIAMINE REPRESSIBLE GENES REGULATORY PROTEIN THI5"/>
    <property type="match status" value="1"/>
</dbReference>
<dbReference type="GO" id="GO:0005634">
    <property type="term" value="C:nucleus"/>
    <property type="evidence" value="ECO:0007669"/>
    <property type="project" value="UniProtKB-SubCell"/>
</dbReference>
<reference evidence="8" key="1">
    <citation type="submission" date="2022-11" db="EMBL/GenBank/DDBJ databases">
        <authorList>
            <person name="Petersen C."/>
        </authorList>
    </citation>
    <scope>NUCLEOTIDE SEQUENCE</scope>
    <source>
        <strain evidence="8">IBT 23319</strain>
    </source>
</reference>
<dbReference type="GeneID" id="81389561"/>
<feature type="compositionally biased region" description="Polar residues" evidence="6">
    <location>
        <begin position="33"/>
        <end position="49"/>
    </location>
</feature>